<dbReference type="NCBIfam" id="TIGR01460">
    <property type="entry name" value="HAD-SF-IIA"/>
    <property type="match status" value="1"/>
</dbReference>
<keyword evidence="6" id="KW-0378">Hydrolase</keyword>
<dbReference type="PANTHER" id="PTHR19288">
    <property type="entry name" value="4-NITROPHENYLPHOSPHATASE-RELATED"/>
    <property type="match status" value="1"/>
</dbReference>
<comment type="similarity">
    <text evidence="2">Belongs to the HAD-like hydrolase superfamily.</text>
</comment>
<evidence type="ECO:0000256" key="4">
    <source>
        <dbReference type="ARBA" id="ARBA00022842"/>
    </source>
</evidence>
<evidence type="ECO:0000256" key="2">
    <source>
        <dbReference type="ARBA" id="ARBA00007958"/>
    </source>
</evidence>
<dbReference type="InterPro" id="IPR036412">
    <property type="entry name" value="HAD-like_sf"/>
</dbReference>
<evidence type="ECO:0000256" key="5">
    <source>
        <dbReference type="ARBA" id="ARBA00039666"/>
    </source>
</evidence>
<dbReference type="Pfam" id="PF13344">
    <property type="entry name" value="Hydrolase_6"/>
    <property type="match status" value="1"/>
</dbReference>
<proteinExistence type="inferred from homology"/>
<dbReference type="GO" id="GO:0005737">
    <property type="term" value="C:cytoplasm"/>
    <property type="evidence" value="ECO:0007669"/>
    <property type="project" value="TreeGrafter"/>
</dbReference>
<gene>
    <name evidence="6" type="ORF">FEF65_06750</name>
</gene>
<evidence type="ECO:0000313" key="7">
    <source>
        <dbReference type="Proteomes" id="UP000306585"/>
    </source>
</evidence>
<dbReference type="EMBL" id="VBRY01000005">
    <property type="protein sequence ID" value="TLS67606.1"/>
    <property type="molecule type" value="Genomic_DNA"/>
</dbReference>
<keyword evidence="7" id="KW-1185">Reference proteome</keyword>
<keyword evidence="3" id="KW-0479">Metal-binding</keyword>
<comment type="cofactor">
    <cofactor evidence="1">
        <name>Mg(2+)</name>
        <dbReference type="ChEBI" id="CHEBI:18420"/>
    </cofactor>
</comment>
<dbReference type="GO" id="GO:0016791">
    <property type="term" value="F:phosphatase activity"/>
    <property type="evidence" value="ECO:0007669"/>
    <property type="project" value="InterPro"/>
</dbReference>
<name>A0A5R9GMJ6_9PROT</name>
<dbReference type="PANTHER" id="PTHR19288:SF46">
    <property type="entry name" value="HALOACID DEHALOGENASE-LIKE HYDROLASE DOMAIN-CONTAINING PROTEIN 2"/>
    <property type="match status" value="1"/>
</dbReference>
<dbReference type="NCBIfam" id="TIGR01549">
    <property type="entry name" value="HAD-SF-IA-v1"/>
    <property type="match status" value="1"/>
</dbReference>
<dbReference type="SUPFAM" id="SSF56784">
    <property type="entry name" value="HAD-like"/>
    <property type="match status" value="1"/>
</dbReference>
<protein>
    <recommendedName>
        <fullName evidence="5">Haloacid dehalogenase-like hydrolase domain-containing protein 2</fullName>
    </recommendedName>
</protein>
<evidence type="ECO:0000313" key="6">
    <source>
        <dbReference type="EMBL" id="TLS67606.1"/>
    </source>
</evidence>
<dbReference type="Gene3D" id="3.40.50.1000">
    <property type="entry name" value="HAD superfamily/HAD-like"/>
    <property type="match status" value="2"/>
</dbReference>
<comment type="caution">
    <text evidence="6">The sequence shown here is derived from an EMBL/GenBank/DDBJ whole genome shotgun (WGS) entry which is preliminary data.</text>
</comment>
<dbReference type="GO" id="GO:0046872">
    <property type="term" value="F:metal ion binding"/>
    <property type="evidence" value="ECO:0007669"/>
    <property type="project" value="UniProtKB-KW"/>
</dbReference>
<dbReference type="RefSeq" id="WP_138239039.1">
    <property type="nucleotide sequence ID" value="NZ_VBRY01000005.1"/>
</dbReference>
<dbReference type="NCBIfam" id="TIGR01458">
    <property type="entry name" value="HAD-SF-IIA-hyp3"/>
    <property type="match status" value="1"/>
</dbReference>
<dbReference type="Proteomes" id="UP000306585">
    <property type="component" value="Unassembled WGS sequence"/>
</dbReference>
<evidence type="ECO:0000256" key="1">
    <source>
        <dbReference type="ARBA" id="ARBA00001946"/>
    </source>
</evidence>
<dbReference type="Pfam" id="PF13242">
    <property type="entry name" value="Hydrolase_like"/>
    <property type="match status" value="1"/>
</dbReference>
<organism evidence="6 7">
    <name type="scientific">Mariprofundus erugo</name>
    <dbReference type="NCBI Taxonomy" id="2528639"/>
    <lineage>
        <taxon>Bacteria</taxon>
        <taxon>Pseudomonadati</taxon>
        <taxon>Pseudomonadota</taxon>
        <taxon>Candidatius Mariprofundia</taxon>
        <taxon>Mariprofundales</taxon>
        <taxon>Mariprofundaceae</taxon>
        <taxon>Mariprofundus</taxon>
    </lineage>
</organism>
<reference evidence="6 7" key="1">
    <citation type="journal article" date="2019" name="Appl. Environ. Microbiol.">
        <title>Environmental Evidence and Genomic Insight of Iron-oxidizing Bacteria Preference Towards More Corrosion Resistant Stainless Steel at Higher Salinities.</title>
        <authorList>
            <person name="Garrison C.E."/>
            <person name="Price K.A."/>
            <person name="Field E.K."/>
        </authorList>
    </citation>
    <scope>NUCLEOTIDE SEQUENCE [LARGE SCALE GENOMIC DNA]</scope>
    <source>
        <strain evidence="6 7">P3</strain>
    </source>
</reference>
<dbReference type="InterPro" id="IPR006357">
    <property type="entry name" value="HAD-SF_hydro_IIA"/>
</dbReference>
<dbReference type="AlphaFoldDB" id="A0A5R9GMJ6"/>
<dbReference type="InterPro" id="IPR023214">
    <property type="entry name" value="HAD_sf"/>
</dbReference>
<accession>A0A5R9GMJ6</accession>
<sequence>MKSRKQPAIDAVLFDLDGVLYIDDKVIRGAAATIDWCRSRRIPIAAVTNTTTSPRRVIADKLERFGIAIAIDEIYTPAAIAARLIGQRTARLYIHDSLQEDFDGIRQVVDQPDFIVMGDVGGAGYSQAQLQQIFRLVMDGSRLLALHKNRFWQKKDGLHMDLGAYVSAIEYATAKQATLLGKPSQAFFHAICKAMQAKPAHTLMIGDDIESDIDGAGRAGLRTGMVQTGKYRESFFRHSGIKPDLLLPSVADLPDAIQLL</sequence>
<dbReference type="InterPro" id="IPR006355">
    <property type="entry name" value="LHPP/HDHD2"/>
</dbReference>
<keyword evidence="4" id="KW-0460">Magnesium</keyword>
<evidence type="ECO:0000256" key="3">
    <source>
        <dbReference type="ARBA" id="ARBA00022723"/>
    </source>
</evidence>
<dbReference type="InterPro" id="IPR006439">
    <property type="entry name" value="HAD-SF_hydro_IA"/>
</dbReference>